<dbReference type="InterPro" id="IPR019734">
    <property type="entry name" value="TPR_rpt"/>
</dbReference>
<dbReference type="PANTHER" id="PTHR46803:SF2">
    <property type="entry name" value="E3 UBIQUITIN-PROTEIN LIGASE CHIP"/>
    <property type="match status" value="1"/>
</dbReference>
<dbReference type="PANTHER" id="PTHR46803">
    <property type="entry name" value="E3 UBIQUITIN-PROTEIN LIGASE CHIP"/>
    <property type="match status" value="1"/>
</dbReference>
<dbReference type="Gene3D" id="1.25.40.10">
    <property type="entry name" value="Tetratricopeptide repeat domain"/>
    <property type="match status" value="1"/>
</dbReference>
<name>A0A292Q7D8_9PEZI</name>
<dbReference type="EMBL" id="LN890955">
    <property type="protein sequence ID" value="CUS14858.1"/>
    <property type="molecule type" value="Genomic_DNA"/>
</dbReference>
<dbReference type="InterPro" id="IPR013083">
    <property type="entry name" value="Znf_RING/FYVE/PHD"/>
</dbReference>
<dbReference type="Gene3D" id="6.10.140.2020">
    <property type="match status" value="1"/>
</dbReference>
<keyword evidence="3" id="KW-0677">Repeat</keyword>
<dbReference type="AlphaFoldDB" id="A0A292Q7D8"/>
<dbReference type="GO" id="GO:0005737">
    <property type="term" value="C:cytoplasm"/>
    <property type="evidence" value="ECO:0007669"/>
    <property type="project" value="TreeGrafter"/>
</dbReference>
<sequence length="312" mass="35889">MLRGITSVRRNFILKRELFFPLPSKGGRFFFSFAGCRKRISRAVDTESLFGPFRIIKDSTNAAFFTNRALVRLRMDMYEQVIDDCLKAIDLIPSSLKAYSYLGQAQLKLGYPNEALSSTLRAYELAIAQRSPSVGTIATTCLEVKKKRWELSEERRRARESNLLKQVTQIIERDAEREVDLILRSPTWDPIESGRDYTGSEAQDKIDDVRSAAREKIQTLEDVFGKAEAERYRKREVPDYLIDNITFSVMLDPVITKHGHSYDRVTLLDHLKRSSTDPLTREPLTEKDLRPNLALKAACETFLKENGWAVDW</sequence>
<evidence type="ECO:0000313" key="7">
    <source>
        <dbReference type="EMBL" id="CUS14858.1"/>
    </source>
</evidence>
<gene>
    <name evidence="7" type="ORF">GSTUAT00001143001</name>
</gene>
<dbReference type="SUPFAM" id="SSF48452">
    <property type="entry name" value="TPR-like"/>
    <property type="match status" value="1"/>
</dbReference>
<evidence type="ECO:0000256" key="3">
    <source>
        <dbReference type="ARBA" id="ARBA00022737"/>
    </source>
</evidence>
<evidence type="ECO:0000256" key="1">
    <source>
        <dbReference type="ARBA" id="ARBA00000900"/>
    </source>
</evidence>
<evidence type="ECO:0000259" key="6">
    <source>
        <dbReference type="PROSITE" id="PS51698"/>
    </source>
</evidence>
<dbReference type="Proteomes" id="UP001412239">
    <property type="component" value="Unassembled WGS sequence"/>
</dbReference>
<evidence type="ECO:0000256" key="2">
    <source>
        <dbReference type="ARBA" id="ARBA00022679"/>
    </source>
</evidence>
<dbReference type="InterPro" id="IPR011990">
    <property type="entry name" value="TPR-like_helical_dom_sf"/>
</dbReference>
<evidence type="ECO:0000256" key="4">
    <source>
        <dbReference type="ARBA" id="ARBA00022786"/>
    </source>
</evidence>
<dbReference type="Pfam" id="PF18391">
    <property type="entry name" value="CHIP_TPR_N"/>
    <property type="match status" value="1"/>
</dbReference>
<dbReference type="InterPro" id="IPR003613">
    <property type="entry name" value="Ubox_domain"/>
</dbReference>
<dbReference type="Gene3D" id="3.30.40.10">
    <property type="entry name" value="Zinc/RING finger domain, C3HC4 (zinc finger)"/>
    <property type="match status" value="1"/>
</dbReference>
<organism evidence="7 8">
    <name type="scientific">Tuber aestivum</name>
    <name type="common">summer truffle</name>
    <dbReference type="NCBI Taxonomy" id="59557"/>
    <lineage>
        <taxon>Eukaryota</taxon>
        <taxon>Fungi</taxon>
        <taxon>Dikarya</taxon>
        <taxon>Ascomycota</taxon>
        <taxon>Pezizomycotina</taxon>
        <taxon>Pezizomycetes</taxon>
        <taxon>Pezizales</taxon>
        <taxon>Tuberaceae</taxon>
        <taxon>Tuber</taxon>
    </lineage>
</organism>
<dbReference type="Pfam" id="PF04564">
    <property type="entry name" value="U-box"/>
    <property type="match status" value="1"/>
</dbReference>
<dbReference type="InterPro" id="IPR041312">
    <property type="entry name" value="CHIP_TPR_N"/>
</dbReference>
<dbReference type="SUPFAM" id="SSF57850">
    <property type="entry name" value="RING/U-box"/>
    <property type="match status" value="1"/>
</dbReference>
<dbReference type="GO" id="GO:0006515">
    <property type="term" value="P:protein quality control for misfolded or incompletely synthesized proteins"/>
    <property type="evidence" value="ECO:0007669"/>
    <property type="project" value="TreeGrafter"/>
</dbReference>
<dbReference type="GO" id="GO:0000209">
    <property type="term" value="P:protein polyubiquitination"/>
    <property type="evidence" value="ECO:0007669"/>
    <property type="project" value="TreeGrafter"/>
</dbReference>
<reference evidence="7" key="1">
    <citation type="submission" date="2015-10" db="EMBL/GenBank/DDBJ databases">
        <authorList>
            <person name="Regsiter A."/>
            <person name="william w."/>
        </authorList>
    </citation>
    <scope>NUCLEOTIDE SEQUENCE</scope>
    <source>
        <strain evidence="7">Montdore</strain>
    </source>
</reference>
<dbReference type="SMART" id="SM00504">
    <property type="entry name" value="Ubox"/>
    <property type="match status" value="1"/>
</dbReference>
<keyword evidence="5" id="KW-0413">Isomerase</keyword>
<evidence type="ECO:0000313" key="8">
    <source>
        <dbReference type="Proteomes" id="UP001412239"/>
    </source>
</evidence>
<protein>
    <recommendedName>
        <fullName evidence="6">U-box domain-containing protein</fullName>
    </recommendedName>
</protein>
<dbReference type="GO" id="GO:0051087">
    <property type="term" value="F:protein-folding chaperone binding"/>
    <property type="evidence" value="ECO:0007669"/>
    <property type="project" value="TreeGrafter"/>
</dbReference>
<accession>A0A292Q7D8</accession>
<dbReference type="GO" id="GO:0043161">
    <property type="term" value="P:proteasome-mediated ubiquitin-dependent protein catabolic process"/>
    <property type="evidence" value="ECO:0007669"/>
    <property type="project" value="TreeGrafter"/>
</dbReference>
<evidence type="ECO:0000256" key="5">
    <source>
        <dbReference type="ARBA" id="ARBA00023110"/>
    </source>
</evidence>
<keyword evidence="4" id="KW-0833">Ubl conjugation pathway</keyword>
<dbReference type="SMART" id="SM00028">
    <property type="entry name" value="TPR"/>
    <property type="match status" value="2"/>
</dbReference>
<dbReference type="GO" id="GO:0071218">
    <property type="term" value="P:cellular response to misfolded protein"/>
    <property type="evidence" value="ECO:0007669"/>
    <property type="project" value="TreeGrafter"/>
</dbReference>
<dbReference type="GO" id="GO:0045862">
    <property type="term" value="P:positive regulation of proteolysis"/>
    <property type="evidence" value="ECO:0007669"/>
    <property type="project" value="TreeGrafter"/>
</dbReference>
<keyword evidence="2" id="KW-0808">Transferase</keyword>
<proteinExistence type="predicted"/>
<comment type="catalytic activity">
    <reaction evidence="1">
        <text>S-ubiquitinyl-[E2 ubiquitin-conjugating enzyme]-L-cysteine + [acceptor protein]-L-lysine = [E2 ubiquitin-conjugating enzyme]-L-cysteine + N(6)-ubiquitinyl-[acceptor protein]-L-lysine.</text>
        <dbReference type="EC" id="2.3.2.27"/>
    </reaction>
</comment>
<dbReference type="GO" id="GO:0061630">
    <property type="term" value="F:ubiquitin protein ligase activity"/>
    <property type="evidence" value="ECO:0007669"/>
    <property type="project" value="UniProtKB-EC"/>
</dbReference>
<dbReference type="GO" id="GO:0003755">
    <property type="term" value="F:peptidyl-prolyl cis-trans isomerase activity"/>
    <property type="evidence" value="ECO:0007669"/>
    <property type="project" value="UniProtKB-KW"/>
</dbReference>
<keyword evidence="5" id="KW-0697">Rotamase</keyword>
<feature type="domain" description="U-box" evidence="6">
    <location>
        <begin position="236"/>
        <end position="309"/>
    </location>
</feature>
<keyword evidence="8" id="KW-1185">Reference proteome</keyword>
<dbReference type="PROSITE" id="PS51698">
    <property type="entry name" value="U_BOX"/>
    <property type="match status" value="1"/>
</dbReference>